<gene>
    <name evidence="15" type="primary">LOC100824609</name>
    <name evidence="14" type="ORF">BRADI_3g27500v3</name>
</gene>
<evidence type="ECO:0008006" key="17">
    <source>
        <dbReference type="Google" id="ProtNLM"/>
    </source>
</evidence>
<evidence type="ECO:0000256" key="5">
    <source>
        <dbReference type="ARBA" id="ARBA00022692"/>
    </source>
</evidence>
<dbReference type="FunCoup" id="I1I4A1">
    <property type="interactions" value="271"/>
</dbReference>
<evidence type="ECO:0000256" key="13">
    <source>
        <dbReference type="SAM" id="SignalP"/>
    </source>
</evidence>
<evidence type="ECO:0000256" key="10">
    <source>
        <dbReference type="ARBA" id="ARBA00023033"/>
    </source>
</evidence>
<evidence type="ECO:0000256" key="1">
    <source>
        <dbReference type="ARBA" id="ARBA00001971"/>
    </source>
</evidence>
<keyword evidence="7" id="KW-1133">Transmembrane helix</keyword>
<dbReference type="OMA" id="RFELKCH"/>
<evidence type="ECO:0000256" key="9">
    <source>
        <dbReference type="ARBA" id="ARBA00023004"/>
    </source>
</evidence>
<dbReference type="KEGG" id="bdi:100824609"/>
<evidence type="ECO:0000256" key="8">
    <source>
        <dbReference type="ARBA" id="ARBA00023002"/>
    </source>
</evidence>
<evidence type="ECO:0000256" key="11">
    <source>
        <dbReference type="PIRSR" id="PIRSR602401-1"/>
    </source>
</evidence>
<dbReference type="GO" id="GO:0016102">
    <property type="term" value="P:diterpenoid biosynthetic process"/>
    <property type="evidence" value="ECO:0000318"/>
    <property type="project" value="GO_Central"/>
</dbReference>
<keyword evidence="16" id="KW-1185">Reference proteome</keyword>
<dbReference type="Gramene" id="KQJ96861">
    <property type="protein sequence ID" value="KQJ96861"/>
    <property type="gene ID" value="BRADI_3g27500v3"/>
</dbReference>
<dbReference type="GO" id="GO:0016705">
    <property type="term" value="F:oxidoreductase activity, acting on paired donors, with incorporation or reduction of molecular oxygen"/>
    <property type="evidence" value="ECO:0007669"/>
    <property type="project" value="InterPro"/>
</dbReference>
<evidence type="ECO:0000313" key="14">
    <source>
        <dbReference type="EMBL" id="KQJ96861.1"/>
    </source>
</evidence>
<dbReference type="GO" id="GO:0016491">
    <property type="term" value="F:oxidoreductase activity"/>
    <property type="evidence" value="ECO:0000318"/>
    <property type="project" value="GO_Central"/>
</dbReference>
<protein>
    <recommendedName>
        <fullName evidence="17">Cytochrome P450</fullName>
    </recommendedName>
</protein>
<organism evidence="14">
    <name type="scientific">Brachypodium distachyon</name>
    <name type="common">Purple false brome</name>
    <name type="synonym">Trachynia distachya</name>
    <dbReference type="NCBI Taxonomy" id="15368"/>
    <lineage>
        <taxon>Eukaryota</taxon>
        <taxon>Viridiplantae</taxon>
        <taxon>Streptophyta</taxon>
        <taxon>Embryophyta</taxon>
        <taxon>Tracheophyta</taxon>
        <taxon>Spermatophyta</taxon>
        <taxon>Magnoliopsida</taxon>
        <taxon>Liliopsida</taxon>
        <taxon>Poales</taxon>
        <taxon>Poaceae</taxon>
        <taxon>BOP clade</taxon>
        <taxon>Pooideae</taxon>
        <taxon>Stipodae</taxon>
        <taxon>Brachypodieae</taxon>
        <taxon>Brachypodium</taxon>
    </lineage>
</organism>
<dbReference type="PRINTS" id="PR00385">
    <property type="entry name" value="P450"/>
</dbReference>
<dbReference type="InterPro" id="IPR002401">
    <property type="entry name" value="Cyt_P450_E_grp-I"/>
</dbReference>
<dbReference type="EnsemblPlants" id="KQJ96861">
    <property type="protein sequence ID" value="KQJ96861"/>
    <property type="gene ID" value="BRADI_3g27500v3"/>
</dbReference>
<dbReference type="PANTHER" id="PTHR47955:SF11">
    <property type="entry name" value="4-HYDROXYPHENYLACETALDEHYDE OXIME MONOOXYGENASE"/>
    <property type="match status" value="1"/>
</dbReference>
<dbReference type="CDD" id="cd11072">
    <property type="entry name" value="CYP71-like"/>
    <property type="match status" value="1"/>
</dbReference>
<keyword evidence="8 12" id="KW-0560">Oxidoreductase</keyword>
<comment type="subcellular location">
    <subcellularLocation>
        <location evidence="2">Membrane</location>
        <topology evidence="2">Single-pass membrane protein</topology>
    </subcellularLocation>
</comment>
<dbReference type="AlphaFoldDB" id="I1I4A1"/>
<dbReference type="PROSITE" id="PS00086">
    <property type="entry name" value="CYTOCHROME_P450"/>
    <property type="match status" value="1"/>
</dbReference>
<dbReference type="PANTHER" id="PTHR47955">
    <property type="entry name" value="CYTOCHROME P450 FAMILY 71 PROTEIN"/>
    <property type="match status" value="1"/>
</dbReference>
<dbReference type="RefSeq" id="XP_003571817.1">
    <property type="nucleotide sequence ID" value="XM_003571769.4"/>
</dbReference>
<feature type="chain" id="PRO_5014095043" description="Cytochrome P450" evidence="13">
    <location>
        <begin position="29"/>
        <end position="515"/>
    </location>
</feature>
<name>I1I4A1_BRADI</name>
<keyword evidence="6 11" id="KW-0479">Metal-binding</keyword>
<reference evidence="14" key="2">
    <citation type="submission" date="2017-06" db="EMBL/GenBank/DDBJ databases">
        <title>WGS assembly of Brachypodium distachyon.</title>
        <authorList>
            <consortium name="The International Brachypodium Initiative"/>
            <person name="Lucas S."/>
            <person name="Harmon-Smith M."/>
            <person name="Lail K."/>
            <person name="Tice H."/>
            <person name="Grimwood J."/>
            <person name="Bruce D."/>
            <person name="Barry K."/>
            <person name="Shu S."/>
            <person name="Lindquist E."/>
            <person name="Wang M."/>
            <person name="Pitluck S."/>
            <person name="Vogel J.P."/>
            <person name="Garvin D.F."/>
            <person name="Mockler T.C."/>
            <person name="Schmutz J."/>
            <person name="Rokhsar D."/>
            <person name="Bevan M.W."/>
        </authorList>
    </citation>
    <scope>NUCLEOTIDE SEQUENCE</scope>
    <source>
        <strain evidence="14">Bd21</strain>
    </source>
</reference>
<dbReference type="EMBL" id="CM000882">
    <property type="protein sequence ID" value="KQJ96861.1"/>
    <property type="molecule type" value="Genomic_DNA"/>
</dbReference>
<dbReference type="InterPro" id="IPR036396">
    <property type="entry name" value="Cyt_P450_sf"/>
</dbReference>
<evidence type="ECO:0000313" key="16">
    <source>
        <dbReference type="Proteomes" id="UP000008810"/>
    </source>
</evidence>
<keyword evidence="7" id="KW-0472">Membrane</keyword>
<reference evidence="15" key="3">
    <citation type="submission" date="2018-08" db="UniProtKB">
        <authorList>
            <consortium name="EnsemblPlants"/>
        </authorList>
    </citation>
    <scope>IDENTIFICATION</scope>
    <source>
        <strain evidence="15">cv. Bd21</strain>
    </source>
</reference>
<dbReference type="FunFam" id="1.10.630.10:FF:000008">
    <property type="entry name" value="Cytochrome P450 71D8"/>
    <property type="match status" value="1"/>
</dbReference>
<dbReference type="SUPFAM" id="SSF48264">
    <property type="entry name" value="Cytochrome P450"/>
    <property type="match status" value="1"/>
</dbReference>
<dbReference type="eggNOG" id="KOG0156">
    <property type="taxonomic scope" value="Eukaryota"/>
</dbReference>
<reference evidence="14 15" key="1">
    <citation type="journal article" date="2010" name="Nature">
        <title>Genome sequencing and analysis of the model grass Brachypodium distachyon.</title>
        <authorList>
            <consortium name="International Brachypodium Initiative"/>
        </authorList>
    </citation>
    <scope>NUCLEOTIDE SEQUENCE [LARGE SCALE GENOMIC DNA]</scope>
    <source>
        <strain evidence="14 15">Bd21</strain>
    </source>
</reference>
<keyword evidence="4 11" id="KW-0349">Heme</keyword>
<dbReference type="GeneID" id="100824609"/>
<dbReference type="GO" id="GO:0004497">
    <property type="term" value="F:monooxygenase activity"/>
    <property type="evidence" value="ECO:0007669"/>
    <property type="project" value="UniProtKB-KW"/>
</dbReference>
<dbReference type="Proteomes" id="UP000008810">
    <property type="component" value="Chromosome 3"/>
</dbReference>
<evidence type="ECO:0000256" key="7">
    <source>
        <dbReference type="ARBA" id="ARBA00022989"/>
    </source>
</evidence>
<dbReference type="GO" id="GO:0005506">
    <property type="term" value="F:iron ion binding"/>
    <property type="evidence" value="ECO:0007669"/>
    <property type="project" value="InterPro"/>
</dbReference>
<comment type="cofactor">
    <cofactor evidence="1 11">
        <name>heme</name>
        <dbReference type="ChEBI" id="CHEBI:30413"/>
    </cofactor>
</comment>
<dbReference type="Pfam" id="PF00067">
    <property type="entry name" value="p450"/>
    <property type="match status" value="1"/>
</dbReference>
<evidence type="ECO:0000256" key="6">
    <source>
        <dbReference type="ARBA" id="ARBA00022723"/>
    </source>
</evidence>
<dbReference type="HOGENOM" id="CLU_001570_4_1_1"/>
<evidence type="ECO:0000256" key="2">
    <source>
        <dbReference type="ARBA" id="ARBA00004167"/>
    </source>
</evidence>
<keyword evidence="9 11" id="KW-0408">Iron</keyword>
<dbReference type="GO" id="GO:0020037">
    <property type="term" value="F:heme binding"/>
    <property type="evidence" value="ECO:0007669"/>
    <property type="project" value="InterPro"/>
</dbReference>
<dbReference type="GO" id="GO:0016020">
    <property type="term" value="C:membrane"/>
    <property type="evidence" value="ECO:0007669"/>
    <property type="project" value="UniProtKB-SubCell"/>
</dbReference>
<feature type="signal peptide" evidence="13">
    <location>
        <begin position="1"/>
        <end position="28"/>
    </location>
</feature>
<keyword evidence="10 12" id="KW-0503">Monooxygenase</keyword>
<dbReference type="Gene3D" id="1.10.630.10">
    <property type="entry name" value="Cytochrome P450"/>
    <property type="match status" value="1"/>
</dbReference>
<evidence type="ECO:0000256" key="3">
    <source>
        <dbReference type="ARBA" id="ARBA00010617"/>
    </source>
</evidence>
<evidence type="ECO:0000313" key="15">
    <source>
        <dbReference type="EnsemblPlants" id="KQJ96861"/>
    </source>
</evidence>
<comment type="similarity">
    <text evidence="3 12">Belongs to the cytochrome P450 family.</text>
</comment>
<keyword evidence="13" id="KW-0732">Signal</keyword>
<keyword evidence="5" id="KW-0812">Transmembrane</keyword>
<feature type="binding site" description="axial binding residue" evidence="11">
    <location>
        <position position="448"/>
    </location>
    <ligand>
        <name>heme</name>
        <dbReference type="ChEBI" id="CHEBI:30413"/>
    </ligand>
    <ligandPart>
        <name>Fe</name>
        <dbReference type="ChEBI" id="CHEBI:18248"/>
    </ligandPart>
</feature>
<accession>I1I4A1</accession>
<evidence type="ECO:0000256" key="12">
    <source>
        <dbReference type="RuleBase" id="RU000461"/>
    </source>
</evidence>
<dbReference type="InterPro" id="IPR017972">
    <property type="entry name" value="Cyt_P450_CS"/>
</dbReference>
<evidence type="ECO:0000256" key="4">
    <source>
        <dbReference type="ARBA" id="ARBA00022617"/>
    </source>
</evidence>
<dbReference type="OrthoDB" id="620821at2759"/>
<dbReference type="InterPro" id="IPR001128">
    <property type="entry name" value="Cyt_P450"/>
</dbReference>
<proteinExistence type="inferred from homology"/>
<dbReference type="PRINTS" id="PR00463">
    <property type="entry name" value="EP450I"/>
</dbReference>
<sequence length="515" mass="56914">MEAEKVLLALAVCSLLVILSKKLKQGLTKPELKLPPGPWTLPLLGSVHHLVSSQGGMYRAMSVLSEKHGPLMQLWLGEVPTVVASSPEAAREILKTSDLTFATRHLNATTRTATFDASDLVFAPYGDRWRQLRKICVLELLSVARVQALRRVREEEAALLVARIAASASSGEPVCLTRSIANFINDTIVRESIGARCKYQDEYLRAFDTLVRQTSSLTAADLFPSSRIMQALGAAPRNARVCRDEMERIIEQIIKERLEEKAAEKDDDGSEKAHGSGDFLDVMLRLQKQNGSITNRDILILLFDMFGAGSETSSTTLNWTMAELMRTPRVMAKAQAELRDAFQGKTSITEEDVAKLSYLKLVLKEALRLHCPLPLLLPRECRESCTVMGYDVPKGTAVLVNAWAICRDPKVWDRPEEFRPERFEADGAVDFKGTNYEFLPFGSGRRMCPGANLGIANMEVALASLLYHFDWKLPDGARAEDMDMSEAAGMVASKRAKLYLCPTVRVAPGPGPCSA</sequence>